<comment type="caution">
    <text evidence="3">The sequence shown here is derived from an EMBL/GenBank/DDBJ whole genome shotgun (WGS) entry which is preliminary data.</text>
</comment>
<dbReference type="Gene3D" id="1.10.260.40">
    <property type="entry name" value="lambda repressor-like DNA-binding domains"/>
    <property type="match status" value="1"/>
</dbReference>
<evidence type="ECO:0000313" key="4">
    <source>
        <dbReference type="Proteomes" id="UP000295418"/>
    </source>
</evidence>
<proteinExistence type="predicted"/>
<dbReference type="OrthoDB" id="2365258at2"/>
<dbReference type="InterPro" id="IPR010982">
    <property type="entry name" value="Lambda_DNA-bd_dom_sf"/>
</dbReference>
<keyword evidence="1" id="KW-0238">DNA-binding</keyword>
<reference evidence="3 4" key="1">
    <citation type="submission" date="2019-03" db="EMBL/GenBank/DDBJ databases">
        <authorList>
            <person name="Kim M.K.M."/>
        </authorList>
    </citation>
    <scope>NUCLEOTIDE SEQUENCE [LARGE SCALE GENOMIC DNA]</scope>
    <source>
        <strain evidence="3 4">18JY21-1</strain>
    </source>
</reference>
<dbReference type="CDD" id="cd00093">
    <property type="entry name" value="HTH_XRE"/>
    <property type="match status" value="1"/>
</dbReference>
<dbReference type="InterPro" id="IPR001387">
    <property type="entry name" value="Cro/C1-type_HTH"/>
</dbReference>
<name>A0A4R4EAG8_9BACL</name>
<dbReference type="EMBL" id="SKFG01000012">
    <property type="protein sequence ID" value="TCZ76629.1"/>
    <property type="molecule type" value="Genomic_DNA"/>
</dbReference>
<dbReference type="Proteomes" id="UP000295418">
    <property type="component" value="Unassembled WGS sequence"/>
</dbReference>
<dbReference type="SUPFAM" id="SSF47413">
    <property type="entry name" value="lambda repressor-like DNA-binding domains"/>
    <property type="match status" value="1"/>
</dbReference>
<sequence>MKTFGARLRQARNKKMLTQSQVAQLIGIDYTTISKYENDRSQPDNETVQELASLYDITIDWLFTGGSAGQKQGNNEICIDGEREELTEEEAKHLKDSLEMFRLLQAKRIKEKNNKPT</sequence>
<protein>
    <submittedName>
        <fullName evidence="3">XRE family transcriptional regulator</fullName>
    </submittedName>
</protein>
<evidence type="ECO:0000313" key="3">
    <source>
        <dbReference type="EMBL" id="TCZ76629.1"/>
    </source>
</evidence>
<dbReference type="SMART" id="SM00530">
    <property type="entry name" value="HTH_XRE"/>
    <property type="match status" value="1"/>
</dbReference>
<accession>A0A4R4EAG8</accession>
<keyword evidence="4" id="KW-1185">Reference proteome</keyword>
<dbReference type="PROSITE" id="PS50943">
    <property type="entry name" value="HTH_CROC1"/>
    <property type="match status" value="1"/>
</dbReference>
<evidence type="ECO:0000259" key="2">
    <source>
        <dbReference type="PROSITE" id="PS50943"/>
    </source>
</evidence>
<organism evidence="3 4">
    <name type="scientific">Paenibacillus albiflavus</name>
    <dbReference type="NCBI Taxonomy" id="2545760"/>
    <lineage>
        <taxon>Bacteria</taxon>
        <taxon>Bacillati</taxon>
        <taxon>Bacillota</taxon>
        <taxon>Bacilli</taxon>
        <taxon>Bacillales</taxon>
        <taxon>Paenibacillaceae</taxon>
        <taxon>Paenibacillus</taxon>
    </lineage>
</organism>
<dbReference type="AlphaFoldDB" id="A0A4R4EAG8"/>
<dbReference type="PANTHER" id="PTHR46558">
    <property type="entry name" value="TRACRIPTIONAL REGULATORY PROTEIN-RELATED-RELATED"/>
    <property type="match status" value="1"/>
</dbReference>
<dbReference type="RefSeq" id="WP_132418602.1">
    <property type="nucleotide sequence ID" value="NZ_SKFG01000012.1"/>
</dbReference>
<dbReference type="PANTHER" id="PTHR46558:SF11">
    <property type="entry name" value="HTH-TYPE TRANSCRIPTIONAL REGULATOR XRE"/>
    <property type="match status" value="1"/>
</dbReference>
<evidence type="ECO:0000256" key="1">
    <source>
        <dbReference type="ARBA" id="ARBA00023125"/>
    </source>
</evidence>
<feature type="domain" description="HTH cro/C1-type" evidence="2">
    <location>
        <begin position="8"/>
        <end position="62"/>
    </location>
</feature>
<dbReference type="Pfam" id="PF01381">
    <property type="entry name" value="HTH_3"/>
    <property type="match status" value="1"/>
</dbReference>
<gene>
    <name evidence="3" type="ORF">E0485_13645</name>
</gene>
<dbReference type="GO" id="GO:0003677">
    <property type="term" value="F:DNA binding"/>
    <property type="evidence" value="ECO:0007669"/>
    <property type="project" value="UniProtKB-KW"/>
</dbReference>